<accession>A0A8K0JLJ0</accession>
<gene>
    <name evidence="2" type="ORF">FFLO_04089</name>
</gene>
<evidence type="ECO:0000313" key="3">
    <source>
        <dbReference type="Proteomes" id="UP000812966"/>
    </source>
</evidence>
<proteinExistence type="predicted"/>
<dbReference type="EMBL" id="JABELV010000082">
    <property type="protein sequence ID" value="KAG7531784.1"/>
    <property type="molecule type" value="Genomic_DNA"/>
</dbReference>
<dbReference type="AlphaFoldDB" id="A0A8K0JLJ0"/>
<keyword evidence="3" id="KW-1185">Reference proteome</keyword>
<feature type="region of interest" description="Disordered" evidence="1">
    <location>
        <begin position="151"/>
        <end position="182"/>
    </location>
</feature>
<dbReference type="Proteomes" id="UP000812966">
    <property type="component" value="Unassembled WGS sequence"/>
</dbReference>
<evidence type="ECO:0000256" key="1">
    <source>
        <dbReference type="SAM" id="MobiDB-lite"/>
    </source>
</evidence>
<evidence type="ECO:0000313" key="2">
    <source>
        <dbReference type="EMBL" id="KAG7531784.1"/>
    </source>
</evidence>
<comment type="caution">
    <text evidence="2">The sequence shown here is derived from an EMBL/GenBank/DDBJ whole genome shotgun (WGS) entry which is preliminary data.</text>
</comment>
<organism evidence="2 3">
    <name type="scientific">Filobasidium floriforme</name>
    <dbReference type="NCBI Taxonomy" id="5210"/>
    <lineage>
        <taxon>Eukaryota</taxon>
        <taxon>Fungi</taxon>
        <taxon>Dikarya</taxon>
        <taxon>Basidiomycota</taxon>
        <taxon>Agaricomycotina</taxon>
        <taxon>Tremellomycetes</taxon>
        <taxon>Filobasidiales</taxon>
        <taxon>Filobasidiaceae</taxon>
        <taxon>Filobasidium</taxon>
    </lineage>
</organism>
<sequence length="182" mass="20463">MDYTTKDEWTIESILTEPEGVACHWSMNGPEEASPATVVIRYGSYGYKRYGNLPLGDMETPFELGPFPAACNLPTLIRAIAEDSWRPIHFIITPQIGRSDHDHRFCFPKLRPIDQQGENLAIKFESSCSCDDGDSNQFWDGITEALAGMIEQLDKSQEESDDEEDSEGDTDDSEEDEVDTDD</sequence>
<reference evidence="2" key="1">
    <citation type="submission" date="2020-04" db="EMBL/GenBank/DDBJ databases">
        <title>Analysis of mating type loci in Filobasidium floriforme.</title>
        <authorList>
            <person name="Nowrousian M."/>
        </authorList>
    </citation>
    <scope>NUCLEOTIDE SEQUENCE</scope>
    <source>
        <strain evidence="2">CBS 6242</strain>
    </source>
</reference>
<name>A0A8K0JLJ0_9TREE</name>
<feature type="compositionally biased region" description="Acidic residues" evidence="1">
    <location>
        <begin position="159"/>
        <end position="182"/>
    </location>
</feature>
<protein>
    <submittedName>
        <fullName evidence="2">Uncharacterized protein</fullName>
    </submittedName>
</protein>